<dbReference type="GO" id="GO:0048167">
    <property type="term" value="P:regulation of synaptic plasticity"/>
    <property type="evidence" value="ECO:0007669"/>
    <property type="project" value="TreeGrafter"/>
</dbReference>
<evidence type="ECO:0000313" key="12">
    <source>
        <dbReference type="WBParaSite" id="SMUV_0000208801-mRNA-1"/>
    </source>
</evidence>
<keyword evidence="3" id="KW-0597">Phosphoprotein</keyword>
<dbReference type="WBParaSite" id="SMUV_0000208801-mRNA-1">
    <property type="protein sequence ID" value="SMUV_0000208801-mRNA-1"/>
    <property type="gene ID" value="SMUV_0000208801"/>
</dbReference>
<evidence type="ECO:0000256" key="7">
    <source>
        <dbReference type="ARBA" id="ARBA00023273"/>
    </source>
</evidence>
<keyword evidence="2" id="KW-0963">Cytoplasm</keyword>
<feature type="region of interest" description="Disordered" evidence="10">
    <location>
        <begin position="33"/>
        <end position="78"/>
    </location>
</feature>
<evidence type="ECO:0000256" key="10">
    <source>
        <dbReference type="SAM" id="MobiDB-lite"/>
    </source>
</evidence>
<evidence type="ECO:0000256" key="8">
    <source>
        <dbReference type="ARBA" id="ARBA00034106"/>
    </source>
</evidence>
<evidence type="ECO:0000256" key="4">
    <source>
        <dbReference type="ARBA" id="ARBA00023018"/>
    </source>
</evidence>
<name>A0A0N5AD53_9BILA</name>
<sequence>MLFSHKSDRLARARNKPSFGYTKILSGARESLQREEDYGYEYSQPTSSNRCQSVGPSNLYTYDPMTSGSTKNQQRHRSVDGMDLLSDREEKNWPGYSSVDVSLSNEPSRDHFSGSGSFPNSSSEILLYELMESFFSVEIGVGENRLNDTRYRNELESLKNDYDLAVQKLNEFMYTIKTFWSPEVKRLREQRKVDKLQIAMLQEKLSQQQNTGTSSFRELELERELENCRYNVMVKDETIRRLEHGAANNMNPDPSGRQLQELELRCRQLDSLVAHRDQQLHRLEEQMAELSFSSSQRDATKDRRIEELLEEITTYKMNVMDVDAPRDYTDKTISAHELHTLRMKMERSEVELADKISELSAVQTRLQSAGEENVELQKHLRVLRDSVTAKEQQAALLQSDIEALRTKLENKNEQIDQKEKKCERLEAELSLAKSQASDLREFNKVTEQRMNHLVARLDAMEALLKEKENELDKIKQKLLSQPDLQNERKLQMQLEESNRDTARLRSIIDDLRRNAEKEKAEQLETFQKEHRQLTTTIESLQKELSDRQILLESQNEKIGDLDRELCDVAKLNKDTSSPKTQDEQLAEARKEIDSLLRMVQNLEKEKVALVSKNKQLQSVDDEHRMASSSIAELPKDERLSEQFVFRIEELEEALRESVSITAERELHVAQQKQLNQQLSAQLAESRREVCELHKRLTETTSVDQNEIAQQWETERMKQLEQLLQLKHEALVAAIAEKDAHIALLEQSRERPKEEIETLRQHKGKLMEKLTEENERRDDDAEGIWA</sequence>
<dbReference type="PANTHER" id="PTHR18861">
    <property type="entry name" value="ELKS/RAB6-INTERACTING/CAST PROTEIN"/>
    <property type="match status" value="1"/>
</dbReference>
<proteinExistence type="predicted"/>
<evidence type="ECO:0000256" key="5">
    <source>
        <dbReference type="ARBA" id="ARBA00023054"/>
    </source>
</evidence>
<protein>
    <submittedName>
        <fullName evidence="12">Trichohyalin</fullName>
    </submittedName>
</protein>
<feature type="coiled-coil region" evidence="9">
    <location>
        <begin position="585"/>
        <end position="619"/>
    </location>
</feature>
<feature type="coiled-coil region" evidence="9">
    <location>
        <begin position="668"/>
        <end position="728"/>
    </location>
</feature>
<comment type="subcellular location">
    <subcellularLocation>
        <location evidence="1">Cytoplasm</location>
        <location evidence="1">Cytoskeleton</location>
    </subcellularLocation>
    <subcellularLocation>
        <location evidence="8">Presynapse</location>
    </subcellularLocation>
</comment>
<feature type="coiled-coil region" evidence="9">
    <location>
        <begin position="387"/>
        <end position="557"/>
    </location>
</feature>
<dbReference type="Proteomes" id="UP000046393">
    <property type="component" value="Unplaced"/>
</dbReference>
<keyword evidence="6" id="KW-0206">Cytoskeleton</keyword>
<evidence type="ECO:0000256" key="1">
    <source>
        <dbReference type="ARBA" id="ARBA00004245"/>
    </source>
</evidence>
<dbReference type="PANTHER" id="PTHR18861:SF0">
    <property type="entry name" value="BRUCHPILOT, ISOFORM J"/>
    <property type="match status" value="1"/>
</dbReference>
<dbReference type="GO" id="GO:0098882">
    <property type="term" value="F:structural constituent of presynaptic active zone"/>
    <property type="evidence" value="ECO:0007669"/>
    <property type="project" value="TreeGrafter"/>
</dbReference>
<dbReference type="GO" id="GO:0030424">
    <property type="term" value="C:axon"/>
    <property type="evidence" value="ECO:0007669"/>
    <property type="project" value="UniProtKB-SubCell"/>
</dbReference>
<evidence type="ECO:0000313" key="11">
    <source>
        <dbReference type="Proteomes" id="UP000046393"/>
    </source>
</evidence>
<dbReference type="Pfam" id="PF10174">
    <property type="entry name" value="Cast"/>
    <property type="match status" value="2"/>
</dbReference>
<reference evidence="12" key="1">
    <citation type="submission" date="2017-02" db="UniProtKB">
        <authorList>
            <consortium name="WormBaseParasite"/>
        </authorList>
    </citation>
    <scope>IDENTIFICATION</scope>
</reference>
<keyword evidence="11" id="KW-1185">Reference proteome</keyword>
<accession>A0A0N5AD53</accession>
<evidence type="ECO:0000256" key="6">
    <source>
        <dbReference type="ARBA" id="ARBA00023212"/>
    </source>
</evidence>
<feature type="region of interest" description="Disordered" evidence="10">
    <location>
        <begin position="747"/>
        <end position="785"/>
    </location>
</feature>
<organism evidence="11 12">
    <name type="scientific">Syphacia muris</name>
    <dbReference type="NCBI Taxonomy" id="451379"/>
    <lineage>
        <taxon>Eukaryota</taxon>
        <taxon>Metazoa</taxon>
        <taxon>Ecdysozoa</taxon>
        <taxon>Nematoda</taxon>
        <taxon>Chromadorea</taxon>
        <taxon>Rhabditida</taxon>
        <taxon>Spirurina</taxon>
        <taxon>Oxyuridomorpha</taxon>
        <taxon>Oxyuroidea</taxon>
        <taxon>Oxyuridae</taxon>
        <taxon>Syphacia</taxon>
    </lineage>
</organism>
<keyword evidence="5 9" id="KW-0175">Coiled coil</keyword>
<dbReference type="AlphaFoldDB" id="A0A0N5AD53"/>
<dbReference type="STRING" id="451379.A0A0N5AD53"/>
<evidence type="ECO:0000256" key="2">
    <source>
        <dbReference type="ARBA" id="ARBA00022490"/>
    </source>
</evidence>
<dbReference type="GO" id="GO:0007274">
    <property type="term" value="P:neuromuscular synaptic transmission"/>
    <property type="evidence" value="ECO:0007669"/>
    <property type="project" value="TreeGrafter"/>
</dbReference>
<evidence type="ECO:0000256" key="3">
    <source>
        <dbReference type="ARBA" id="ARBA00022553"/>
    </source>
</evidence>
<dbReference type="GO" id="GO:0048788">
    <property type="term" value="C:cytoskeleton of presynaptic active zone"/>
    <property type="evidence" value="ECO:0007669"/>
    <property type="project" value="TreeGrafter"/>
</dbReference>
<dbReference type="InterPro" id="IPR019323">
    <property type="entry name" value="ELKS/CAST"/>
</dbReference>
<evidence type="ECO:0000256" key="9">
    <source>
        <dbReference type="SAM" id="Coils"/>
    </source>
</evidence>
<keyword evidence="4" id="KW-0770">Synapse</keyword>
<feature type="compositionally biased region" description="Polar residues" evidence="10">
    <location>
        <begin position="43"/>
        <end position="72"/>
    </location>
</feature>
<keyword evidence="7" id="KW-0966">Cell projection</keyword>
<feature type="compositionally biased region" description="Basic and acidic residues" evidence="10">
    <location>
        <begin position="747"/>
        <end position="778"/>
    </location>
</feature>